<dbReference type="RefSeq" id="WP_018367137.1">
    <property type="nucleotide sequence ID" value="NZ_CP104407.1"/>
</dbReference>
<dbReference type="Proteomes" id="UP001238096">
    <property type="component" value="Chromosome"/>
</dbReference>
<protein>
    <submittedName>
        <fullName evidence="1">Uncharacterized protein</fullName>
    </submittedName>
</protein>
<sequence length="119" mass="14616">MLKDIKNKNGMFYRDLPDYFQEYHLEFKNFEDIKELIDYWGLIYRGEPKVDNRQLIDFMRKRKVSEKQKAERILIKQDRIKLRSKEFNALEIRKIKDMSLELKLIAQILYRAKLCEIVI</sequence>
<name>A0ABY9LG70_9STRE</name>
<evidence type="ECO:0000313" key="1">
    <source>
        <dbReference type="EMBL" id="WMB27844.1"/>
    </source>
</evidence>
<proteinExistence type="predicted"/>
<evidence type="ECO:0000313" key="2">
    <source>
        <dbReference type="Proteomes" id="UP001238096"/>
    </source>
</evidence>
<organism evidence="1 2">
    <name type="scientific">Streptococcus didelphis</name>
    <dbReference type="NCBI Taxonomy" id="102886"/>
    <lineage>
        <taxon>Bacteria</taxon>
        <taxon>Bacillati</taxon>
        <taxon>Bacillota</taxon>
        <taxon>Bacilli</taxon>
        <taxon>Lactobacillales</taxon>
        <taxon>Streptococcaceae</taxon>
        <taxon>Streptococcus</taxon>
    </lineage>
</organism>
<keyword evidence="2" id="KW-1185">Reference proteome</keyword>
<dbReference type="EMBL" id="CP110509">
    <property type="protein sequence ID" value="WMB27844.1"/>
    <property type="molecule type" value="Genomic_DNA"/>
</dbReference>
<gene>
    <name evidence="1" type="ORF">N1496_07250</name>
</gene>
<reference evidence="2" key="1">
    <citation type="submission" date="2022-10" db="EMBL/GenBank/DDBJ databases">
        <title>Streptococcus didelphis as causative of fatal infections in opossums (Didelphis albiventris).</title>
        <authorList>
            <person name="Breyer G.M."/>
            <person name="Da Silva M.E.R.J."/>
            <person name="Siqueira F.M."/>
        </authorList>
    </citation>
    <scope>NUCLEOTIDE SEQUENCE [LARGE SCALE GENOMIC DNA]</scope>
    <source>
        <strain evidence="2">LBVP101/21</strain>
    </source>
</reference>
<accession>A0ABY9LG70</accession>